<organism evidence="2 3">
    <name type="scientific">Cupriavidus nantongensis</name>
    <dbReference type="NCBI Taxonomy" id="1796606"/>
    <lineage>
        <taxon>Bacteria</taxon>
        <taxon>Pseudomonadati</taxon>
        <taxon>Pseudomonadota</taxon>
        <taxon>Betaproteobacteria</taxon>
        <taxon>Burkholderiales</taxon>
        <taxon>Burkholderiaceae</taxon>
        <taxon>Cupriavidus</taxon>
    </lineage>
</organism>
<dbReference type="EMBL" id="CP014844">
    <property type="protein sequence ID" value="AMR77983.1"/>
    <property type="molecule type" value="Genomic_DNA"/>
</dbReference>
<feature type="domain" description="Phospholipid/glycerol acyltransferase" evidence="1">
    <location>
        <begin position="37"/>
        <end position="154"/>
    </location>
</feature>
<dbReference type="GO" id="GO:0016746">
    <property type="term" value="F:acyltransferase activity"/>
    <property type="evidence" value="ECO:0007669"/>
    <property type="project" value="InterPro"/>
</dbReference>
<evidence type="ECO:0000313" key="3">
    <source>
        <dbReference type="Proteomes" id="UP000075238"/>
    </source>
</evidence>
<accession>A0A142JIS1</accession>
<gene>
    <name evidence="2" type="ORF">A2G96_09650</name>
</gene>
<dbReference type="SUPFAM" id="SSF69593">
    <property type="entry name" value="Glycerol-3-phosphate (1)-acyltransferase"/>
    <property type="match status" value="1"/>
</dbReference>
<proteinExistence type="predicted"/>
<dbReference type="KEGG" id="cnan:A2G96_09650"/>
<reference evidence="2 3" key="1">
    <citation type="submission" date="2016-03" db="EMBL/GenBank/DDBJ databases">
        <title>Complete genome sequence of a novel chlorpyrifos degrading bacterium, Cupriavidus nantongensis sp. X1.</title>
        <authorList>
            <person name="Fang L."/>
        </authorList>
    </citation>
    <scope>NUCLEOTIDE SEQUENCE [LARGE SCALE GENOMIC DNA]</scope>
    <source>
        <strain evidence="2 3">X1</strain>
    </source>
</reference>
<evidence type="ECO:0000259" key="1">
    <source>
        <dbReference type="SMART" id="SM00563"/>
    </source>
</evidence>
<sequence>MLRPKLRLFLRSVALRLLRVRTTYCAATIELLRQERVIVCSNHVSLLDGVIVALASPVPLTFGVDTDFSRRSKVASRGMAVLSWLGFGAVVPIDGNSPFGIRSLSKALDRGESVMLFPEGQISETGHPCAEQPGVTWLVRRSGAKVVRIRILGAERSRFFAKSGDKLWPRIEIQF</sequence>
<dbReference type="CDD" id="cd07989">
    <property type="entry name" value="LPLAT_AGPAT-like"/>
    <property type="match status" value="1"/>
</dbReference>
<dbReference type="OrthoDB" id="9803968at2"/>
<dbReference type="AlphaFoldDB" id="A0A142JIS1"/>
<dbReference type="InterPro" id="IPR002123">
    <property type="entry name" value="Plipid/glycerol_acylTrfase"/>
</dbReference>
<evidence type="ECO:0000313" key="2">
    <source>
        <dbReference type="EMBL" id="AMR77983.1"/>
    </source>
</evidence>
<keyword evidence="3" id="KW-1185">Reference proteome</keyword>
<dbReference type="SMART" id="SM00563">
    <property type="entry name" value="PlsC"/>
    <property type="match status" value="1"/>
</dbReference>
<dbReference type="Proteomes" id="UP000075238">
    <property type="component" value="Chromosome 1"/>
</dbReference>
<dbReference type="STRING" id="1796606.A2G96_09650"/>
<dbReference type="Pfam" id="PF01553">
    <property type="entry name" value="Acyltransferase"/>
    <property type="match status" value="1"/>
</dbReference>
<name>A0A142JIS1_9BURK</name>
<protein>
    <recommendedName>
        <fullName evidence="1">Phospholipid/glycerol acyltransferase domain-containing protein</fullName>
    </recommendedName>
</protein>